<keyword evidence="7" id="KW-1185">Reference proteome</keyword>
<evidence type="ECO:0000313" key="6">
    <source>
        <dbReference type="EMBL" id="WUV48840.1"/>
    </source>
</evidence>
<evidence type="ECO:0000256" key="3">
    <source>
        <dbReference type="ARBA" id="ARBA00023163"/>
    </source>
</evidence>
<dbReference type="Pfam" id="PF00440">
    <property type="entry name" value="TetR_N"/>
    <property type="match status" value="1"/>
</dbReference>
<dbReference type="SUPFAM" id="SSF48498">
    <property type="entry name" value="Tetracyclin repressor-like, C-terminal domain"/>
    <property type="match status" value="1"/>
</dbReference>
<evidence type="ECO:0000313" key="7">
    <source>
        <dbReference type="Proteomes" id="UP001432062"/>
    </source>
</evidence>
<evidence type="ECO:0000256" key="4">
    <source>
        <dbReference type="PROSITE-ProRule" id="PRU00335"/>
    </source>
</evidence>
<dbReference type="PROSITE" id="PS50977">
    <property type="entry name" value="HTH_TETR_2"/>
    <property type="match status" value="1"/>
</dbReference>
<dbReference type="InterPro" id="IPR009057">
    <property type="entry name" value="Homeodomain-like_sf"/>
</dbReference>
<keyword evidence="2 4" id="KW-0238">DNA-binding</keyword>
<evidence type="ECO:0000256" key="1">
    <source>
        <dbReference type="ARBA" id="ARBA00023015"/>
    </source>
</evidence>
<dbReference type="PANTHER" id="PTHR30055">
    <property type="entry name" value="HTH-TYPE TRANSCRIPTIONAL REGULATOR RUTR"/>
    <property type="match status" value="1"/>
</dbReference>
<feature type="domain" description="HTH tetR-type" evidence="5">
    <location>
        <begin position="24"/>
        <end position="84"/>
    </location>
</feature>
<dbReference type="Pfam" id="PF02909">
    <property type="entry name" value="TetR_C_1"/>
    <property type="match status" value="1"/>
</dbReference>
<evidence type="ECO:0000259" key="5">
    <source>
        <dbReference type="PROSITE" id="PS50977"/>
    </source>
</evidence>
<organism evidence="6 7">
    <name type="scientific">Nocardia vinacea</name>
    <dbReference type="NCBI Taxonomy" id="96468"/>
    <lineage>
        <taxon>Bacteria</taxon>
        <taxon>Bacillati</taxon>
        <taxon>Actinomycetota</taxon>
        <taxon>Actinomycetes</taxon>
        <taxon>Mycobacteriales</taxon>
        <taxon>Nocardiaceae</taxon>
        <taxon>Nocardia</taxon>
    </lineage>
</organism>
<reference evidence="6" key="1">
    <citation type="submission" date="2022-10" db="EMBL/GenBank/DDBJ databases">
        <title>The complete genomes of actinobacterial strains from the NBC collection.</title>
        <authorList>
            <person name="Joergensen T.S."/>
            <person name="Alvarez Arevalo M."/>
            <person name="Sterndorff E.B."/>
            <person name="Faurdal D."/>
            <person name="Vuksanovic O."/>
            <person name="Mourched A.-S."/>
            <person name="Charusanti P."/>
            <person name="Shaw S."/>
            <person name="Blin K."/>
            <person name="Weber T."/>
        </authorList>
    </citation>
    <scope>NUCLEOTIDE SEQUENCE</scope>
    <source>
        <strain evidence="6">NBC_01482</strain>
    </source>
</reference>
<dbReference type="InterPro" id="IPR004111">
    <property type="entry name" value="Repressor_TetR_C"/>
</dbReference>
<name>A0ABZ1YZW2_9NOCA</name>
<proteinExistence type="predicted"/>
<feature type="DNA-binding region" description="H-T-H motif" evidence="4">
    <location>
        <begin position="47"/>
        <end position="66"/>
    </location>
</feature>
<accession>A0ABZ1YZW2</accession>
<keyword evidence="1" id="KW-0805">Transcription regulation</keyword>
<dbReference type="InterPro" id="IPR036271">
    <property type="entry name" value="Tet_transcr_reg_TetR-rel_C_sf"/>
</dbReference>
<keyword evidence="3" id="KW-0804">Transcription</keyword>
<sequence>MPAPTTVELLWGTQQRPKRGPKPALSLEGIVAEAIALADAEGLTNLSMQRLAERLGFTKMSLYRYVPGKDQLTALMVDTALGAPPDIIAAQEDSKEEPWRAGLRRWAETIFERYRAHPWSITLTVGVRAIGPNEMGWMNAALTALDGTGLTGPEQLDTIVLLNGHIRSLVQQVTTADRRETAQQIAGQFAAMMAAAGDRFPLVSAAFAEEAAATGGPPSIDGPGDALSFGIDRILDGLGVLIADRRRP</sequence>
<dbReference type="Gene3D" id="1.10.357.10">
    <property type="entry name" value="Tetracycline Repressor, domain 2"/>
    <property type="match status" value="1"/>
</dbReference>
<dbReference type="InterPro" id="IPR050109">
    <property type="entry name" value="HTH-type_TetR-like_transc_reg"/>
</dbReference>
<protein>
    <submittedName>
        <fullName evidence="6">TetR/AcrR family transcriptional regulator</fullName>
    </submittedName>
</protein>
<dbReference type="Proteomes" id="UP001432062">
    <property type="component" value="Chromosome"/>
</dbReference>
<dbReference type="SUPFAM" id="SSF46689">
    <property type="entry name" value="Homeodomain-like"/>
    <property type="match status" value="1"/>
</dbReference>
<dbReference type="PANTHER" id="PTHR30055:SF151">
    <property type="entry name" value="TRANSCRIPTIONAL REGULATORY PROTEIN"/>
    <property type="match status" value="1"/>
</dbReference>
<gene>
    <name evidence="6" type="ORF">OG563_11980</name>
</gene>
<dbReference type="EMBL" id="CP109441">
    <property type="protein sequence ID" value="WUV48840.1"/>
    <property type="molecule type" value="Genomic_DNA"/>
</dbReference>
<dbReference type="Gene3D" id="1.10.10.60">
    <property type="entry name" value="Homeodomain-like"/>
    <property type="match status" value="1"/>
</dbReference>
<dbReference type="InterPro" id="IPR001647">
    <property type="entry name" value="HTH_TetR"/>
</dbReference>
<dbReference type="RefSeq" id="WP_327093639.1">
    <property type="nucleotide sequence ID" value="NZ_CP109149.1"/>
</dbReference>
<evidence type="ECO:0000256" key="2">
    <source>
        <dbReference type="ARBA" id="ARBA00023125"/>
    </source>
</evidence>